<dbReference type="InterPro" id="IPR006140">
    <property type="entry name" value="D-isomer_DH_NAD-bd"/>
</dbReference>
<protein>
    <submittedName>
        <fullName evidence="4">Phosphoglycerate dehydrogenase</fullName>
    </submittedName>
</protein>
<sequence>MKLLVPNLIAFETTLEGVEVVHFDPTAAIPAEHRDAEALVVWGAGASLLQDAVANLPRLKWVQLLSAGSDAALAAGFRDDIVITSGRSLHDAPVAEHALALTLAAARRLHTLGRAQIGHRWAEEIGGIQPEPSPGVFSTLRGARVVIWGYGSIGSTLAPHLAALGAQVTGVGTTARVEGDVTVVTSQDLPALFPETDVVIMILPASAATDGAMSAELLAALPRHAWVINVGRGTTIDEGALIDALRDKRIGGAALDVTTVEPLPVDSALWDLPNLILTPHAAGGRPLGAADLIAHNLSAHLRGEALRNVVHPTRKA</sequence>
<dbReference type="GO" id="GO:0016491">
    <property type="term" value="F:oxidoreductase activity"/>
    <property type="evidence" value="ECO:0007669"/>
    <property type="project" value="UniProtKB-KW"/>
</dbReference>
<dbReference type="GO" id="GO:0051287">
    <property type="term" value="F:NAD binding"/>
    <property type="evidence" value="ECO:0007669"/>
    <property type="project" value="InterPro"/>
</dbReference>
<dbReference type="PANTHER" id="PTHR43333">
    <property type="entry name" value="2-HACID_DH_C DOMAIN-CONTAINING PROTEIN"/>
    <property type="match status" value="1"/>
</dbReference>
<reference evidence="4" key="1">
    <citation type="journal article" date="2014" name="Int. J. Syst. Evol. Microbiol.">
        <title>Complete genome sequence of Corynebacterium casei LMG S-19264T (=DSM 44701T), isolated from a smear-ripened cheese.</title>
        <authorList>
            <consortium name="US DOE Joint Genome Institute (JGI-PGF)"/>
            <person name="Walter F."/>
            <person name="Albersmeier A."/>
            <person name="Kalinowski J."/>
            <person name="Ruckert C."/>
        </authorList>
    </citation>
    <scope>NUCLEOTIDE SEQUENCE</scope>
    <source>
        <strain evidence="4">VKM Ac-1958</strain>
    </source>
</reference>
<dbReference type="EMBL" id="BSET01000001">
    <property type="protein sequence ID" value="GLK01856.1"/>
    <property type="molecule type" value="Genomic_DNA"/>
</dbReference>
<dbReference type="InterPro" id="IPR036291">
    <property type="entry name" value="NAD(P)-bd_dom_sf"/>
</dbReference>
<keyword evidence="5" id="KW-1185">Reference proteome</keyword>
<dbReference type="PANTHER" id="PTHR43333:SF1">
    <property type="entry name" value="D-ISOMER SPECIFIC 2-HYDROXYACID DEHYDROGENASE NAD-BINDING DOMAIN-CONTAINING PROTEIN"/>
    <property type="match status" value="1"/>
</dbReference>
<dbReference type="AlphaFoldDB" id="A0A9W6HS32"/>
<comment type="caution">
    <text evidence="4">The sequence shown here is derived from an EMBL/GenBank/DDBJ whole genome shotgun (WGS) entry which is preliminary data.</text>
</comment>
<keyword evidence="1" id="KW-0560">Oxidoreductase</keyword>
<evidence type="ECO:0000259" key="3">
    <source>
        <dbReference type="Pfam" id="PF02826"/>
    </source>
</evidence>
<dbReference type="Proteomes" id="UP001142325">
    <property type="component" value="Unassembled WGS sequence"/>
</dbReference>
<organism evidence="4 5">
    <name type="scientific">Microbacterium keratanolyticum</name>
    <dbReference type="NCBI Taxonomy" id="67574"/>
    <lineage>
        <taxon>Bacteria</taxon>
        <taxon>Bacillati</taxon>
        <taxon>Actinomycetota</taxon>
        <taxon>Actinomycetes</taxon>
        <taxon>Micrococcales</taxon>
        <taxon>Microbacteriaceae</taxon>
        <taxon>Microbacterium</taxon>
    </lineage>
</organism>
<dbReference type="Gene3D" id="3.40.50.720">
    <property type="entry name" value="NAD(P)-binding Rossmann-like Domain"/>
    <property type="match status" value="2"/>
</dbReference>
<dbReference type="Pfam" id="PF02826">
    <property type="entry name" value="2-Hacid_dh_C"/>
    <property type="match status" value="1"/>
</dbReference>
<dbReference type="SUPFAM" id="SSF51735">
    <property type="entry name" value="NAD(P)-binding Rossmann-fold domains"/>
    <property type="match status" value="1"/>
</dbReference>
<gene>
    <name evidence="4" type="ORF">GCM10017596_15710</name>
</gene>
<evidence type="ECO:0000313" key="4">
    <source>
        <dbReference type="EMBL" id="GLK01856.1"/>
    </source>
</evidence>
<proteinExistence type="predicted"/>
<evidence type="ECO:0000256" key="1">
    <source>
        <dbReference type="ARBA" id="ARBA00023002"/>
    </source>
</evidence>
<dbReference type="SUPFAM" id="SSF52283">
    <property type="entry name" value="Formate/glycerate dehydrogenase catalytic domain-like"/>
    <property type="match status" value="1"/>
</dbReference>
<name>A0A9W6HS32_9MICO</name>
<evidence type="ECO:0000256" key="2">
    <source>
        <dbReference type="ARBA" id="ARBA00023027"/>
    </source>
</evidence>
<evidence type="ECO:0000313" key="5">
    <source>
        <dbReference type="Proteomes" id="UP001142325"/>
    </source>
</evidence>
<keyword evidence="2" id="KW-0520">NAD</keyword>
<feature type="domain" description="D-isomer specific 2-hydroxyacid dehydrogenase NAD-binding" evidence="3">
    <location>
        <begin position="99"/>
        <end position="282"/>
    </location>
</feature>
<reference evidence="4" key="2">
    <citation type="submission" date="2023-01" db="EMBL/GenBank/DDBJ databases">
        <authorList>
            <person name="Sun Q."/>
            <person name="Evtushenko L."/>
        </authorList>
    </citation>
    <scope>NUCLEOTIDE SEQUENCE</scope>
    <source>
        <strain evidence="4">VKM Ac-1958</strain>
    </source>
</reference>
<dbReference type="RefSeq" id="WP_204939463.1">
    <property type="nucleotide sequence ID" value="NZ_BAAAUM010000001.1"/>
</dbReference>
<accession>A0A9W6HS32</accession>